<dbReference type="GO" id="GO:0006357">
    <property type="term" value="P:regulation of transcription by RNA polymerase II"/>
    <property type="evidence" value="ECO:0007669"/>
    <property type="project" value="TreeGrafter"/>
</dbReference>
<dbReference type="GO" id="GO:0003714">
    <property type="term" value="F:transcription corepressor activity"/>
    <property type="evidence" value="ECO:0007669"/>
    <property type="project" value="InterPro"/>
</dbReference>
<evidence type="ECO:0000256" key="1">
    <source>
        <dbReference type="SAM" id="MobiDB-lite"/>
    </source>
</evidence>
<dbReference type="GO" id="GO:0005783">
    <property type="term" value="C:endoplasmic reticulum"/>
    <property type="evidence" value="ECO:0007669"/>
    <property type="project" value="TreeGrafter"/>
</dbReference>
<feature type="region of interest" description="Disordered" evidence="1">
    <location>
        <begin position="232"/>
        <end position="299"/>
    </location>
</feature>
<dbReference type="InterPro" id="IPR013927">
    <property type="entry name" value="TF_Opi1_Ccg-8"/>
</dbReference>
<feature type="region of interest" description="Disordered" evidence="1">
    <location>
        <begin position="127"/>
        <end position="160"/>
    </location>
</feature>
<dbReference type="GO" id="GO:0008654">
    <property type="term" value="P:phospholipid biosynthetic process"/>
    <property type="evidence" value="ECO:0007669"/>
    <property type="project" value="TreeGrafter"/>
</dbReference>
<dbReference type="GO" id="GO:0005634">
    <property type="term" value="C:nucleus"/>
    <property type="evidence" value="ECO:0007669"/>
    <property type="project" value="TreeGrafter"/>
</dbReference>
<dbReference type="GO" id="GO:0030968">
    <property type="term" value="P:endoplasmic reticulum unfolded protein response"/>
    <property type="evidence" value="ECO:0007669"/>
    <property type="project" value="TreeGrafter"/>
</dbReference>
<evidence type="ECO:0000313" key="2">
    <source>
        <dbReference type="EMBL" id="KAF2235878.1"/>
    </source>
</evidence>
<dbReference type="EMBL" id="ML991788">
    <property type="protein sequence ID" value="KAF2235878.1"/>
    <property type="molecule type" value="Genomic_DNA"/>
</dbReference>
<sequence>MEVEREKPPSYSSHDPNTLNLPSVPQAPPPNSDVSVLDFRNAHSSSQDNANIPILNASYHPDAFKGPLALEQHYSPSISSRTTTMHQHPASEAMSPRSIMSLDEAPGRASSVSMDDPDVRMAAEALSGLGNPDLMRSPSSQHSRGSLHTASSPSNTQQAEEEPLLTLLADTHPWLGTTINGSLTAYTTTKSYSPRFIRHGAEFVERNIGSPLSNTVGSVGRRTGVEGGLRRYLGGRQAGEPDADEASSNNASKRRKIMSHSGEIDIEQGLPSSTAYRDVSRRDSQSTTGEPLPAYDDNRAPQYDERMAVTSLPPSQQSQRNHGWRTQMFISTSGLGAALSEKSLNSLRYCLTMLRGATEHVGTLMQALRKVLEDYEQSNSGDTAPSPNEKMALTEQRDAKDAEAQRIADRIKSISDDIWKTLKTVVSNISRYTGGALPDNAGRLVRSQLMSVPQRWRIATQSTAHSPETRSETSRGGNRMLAFAKEGIDMMEQVSTILTNVVINAEKWLDSFGRKKSSESDAHVELSVNNQAAMDTKDSGRLSTPSIEQILDQEKSTGG</sequence>
<feature type="compositionally biased region" description="Polar residues" evidence="1">
    <location>
        <begin position="137"/>
        <end position="158"/>
    </location>
</feature>
<feature type="compositionally biased region" description="Polar residues" evidence="1">
    <location>
        <begin position="377"/>
        <end position="386"/>
    </location>
</feature>
<feature type="region of interest" description="Disordered" evidence="1">
    <location>
        <begin position="78"/>
        <end position="97"/>
    </location>
</feature>
<reference evidence="2" key="1">
    <citation type="journal article" date="2020" name="Stud. Mycol.">
        <title>101 Dothideomycetes genomes: a test case for predicting lifestyles and emergence of pathogens.</title>
        <authorList>
            <person name="Haridas S."/>
            <person name="Albert R."/>
            <person name="Binder M."/>
            <person name="Bloem J."/>
            <person name="Labutti K."/>
            <person name="Salamov A."/>
            <person name="Andreopoulos B."/>
            <person name="Baker S."/>
            <person name="Barry K."/>
            <person name="Bills G."/>
            <person name="Bluhm B."/>
            <person name="Cannon C."/>
            <person name="Castanera R."/>
            <person name="Culley D."/>
            <person name="Daum C."/>
            <person name="Ezra D."/>
            <person name="Gonzalez J."/>
            <person name="Henrissat B."/>
            <person name="Kuo A."/>
            <person name="Liang C."/>
            <person name="Lipzen A."/>
            <person name="Lutzoni F."/>
            <person name="Magnuson J."/>
            <person name="Mondo S."/>
            <person name="Nolan M."/>
            <person name="Ohm R."/>
            <person name="Pangilinan J."/>
            <person name="Park H.-J."/>
            <person name="Ramirez L."/>
            <person name="Alfaro M."/>
            <person name="Sun H."/>
            <person name="Tritt A."/>
            <person name="Yoshinaga Y."/>
            <person name="Zwiers L.-H."/>
            <person name="Turgeon B."/>
            <person name="Goodwin S."/>
            <person name="Spatafora J."/>
            <person name="Crous P."/>
            <person name="Grigoriev I."/>
        </authorList>
    </citation>
    <scope>NUCLEOTIDE SEQUENCE</scope>
    <source>
        <strain evidence="2">Tuck. ex Michener</strain>
    </source>
</reference>
<dbReference type="PANTHER" id="PTHR38406">
    <property type="entry name" value="TRANSCRIPTIONAL REPRESSOR OPI1"/>
    <property type="match status" value="1"/>
</dbReference>
<gene>
    <name evidence="2" type="ORF">EV356DRAFT_531435</name>
</gene>
<dbReference type="Proteomes" id="UP000800092">
    <property type="component" value="Unassembled WGS sequence"/>
</dbReference>
<dbReference type="OrthoDB" id="2441642at2759"/>
<protein>
    <submittedName>
        <fullName evidence="2">Opi1-domain-containing protein</fullName>
    </submittedName>
</protein>
<organism evidence="2 3">
    <name type="scientific">Viridothelium virens</name>
    <name type="common">Speckled blister lichen</name>
    <name type="synonym">Trypethelium virens</name>
    <dbReference type="NCBI Taxonomy" id="1048519"/>
    <lineage>
        <taxon>Eukaryota</taxon>
        <taxon>Fungi</taxon>
        <taxon>Dikarya</taxon>
        <taxon>Ascomycota</taxon>
        <taxon>Pezizomycotina</taxon>
        <taxon>Dothideomycetes</taxon>
        <taxon>Dothideomycetes incertae sedis</taxon>
        <taxon>Trypetheliales</taxon>
        <taxon>Trypetheliaceae</taxon>
        <taxon>Viridothelium</taxon>
    </lineage>
</organism>
<keyword evidence="3" id="KW-1185">Reference proteome</keyword>
<proteinExistence type="predicted"/>
<evidence type="ECO:0000313" key="3">
    <source>
        <dbReference type="Proteomes" id="UP000800092"/>
    </source>
</evidence>
<dbReference type="PANTHER" id="PTHR38406:SF1">
    <property type="entry name" value="TRANSCRIPTIONAL REPRESSOR OPI1"/>
    <property type="match status" value="1"/>
</dbReference>
<feature type="region of interest" description="Disordered" evidence="1">
    <location>
        <begin position="1"/>
        <end position="49"/>
    </location>
</feature>
<accession>A0A6A6HDG5</accession>
<feature type="region of interest" description="Disordered" evidence="1">
    <location>
        <begin position="376"/>
        <end position="401"/>
    </location>
</feature>
<dbReference type="AlphaFoldDB" id="A0A6A6HDG5"/>
<feature type="compositionally biased region" description="Polar residues" evidence="1">
    <location>
        <begin position="10"/>
        <end position="23"/>
    </location>
</feature>
<dbReference type="Pfam" id="PF08618">
    <property type="entry name" value="Opi1"/>
    <property type="match status" value="1"/>
</dbReference>
<name>A0A6A6HDG5_VIRVR</name>
<feature type="region of interest" description="Disordered" evidence="1">
    <location>
        <begin position="459"/>
        <end position="478"/>
    </location>
</feature>
<feature type="region of interest" description="Disordered" evidence="1">
    <location>
        <begin position="528"/>
        <end position="559"/>
    </location>
</feature>